<feature type="domain" description="Guanylate cyclase" evidence="17">
    <location>
        <begin position="782"/>
        <end position="848"/>
    </location>
</feature>
<dbReference type="Proteomes" id="UP000092445">
    <property type="component" value="Unassembled WGS sequence"/>
</dbReference>
<keyword evidence="19" id="KW-1185">Reference proteome</keyword>
<dbReference type="CDD" id="cd07302">
    <property type="entry name" value="CHD"/>
    <property type="match status" value="2"/>
</dbReference>
<evidence type="ECO:0000256" key="1">
    <source>
        <dbReference type="ARBA" id="ARBA00001593"/>
    </source>
</evidence>
<evidence type="ECO:0000256" key="6">
    <source>
        <dbReference type="ARBA" id="ARBA00022723"/>
    </source>
</evidence>
<proteinExistence type="inferred from homology"/>
<dbReference type="GO" id="GO:0006171">
    <property type="term" value="P:cAMP biosynthetic process"/>
    <property type="evidence" value="ECO:0007669"/>
    <property type="project" value="UniProtKB-KW"/>
</dbReference>
<feature type="domain" description="Guanylate cyclase" evidence="17">
    <location>
        <begin position="185"/>
        <end position="316"/>
    </location>
</feature>
<dbReference type="InterPro" id="IPR001054">
    <property type="entry name" value="A/G_cyclase"/>
</dbReference>
<dbReference type="STRING" id="7398.A0A1B0AET2"/>
<comment type="similarity">
    <text evidence="14">Belongs to the adenylyl cyclase class-4/guanylyl cyclase family.</text>
</comment>
<feature type="transmembrane region" description="Helical" evidence="16">
    <location>
        <begin position="517"/>
        <end position="538"/>
    </location>
</feature>
<dbReference type="EC" id="4.6.1.1" evidence="4"/>
<evidence type="ECO:0000256" key="13">
    <source>
        <dbReference type="ARBA" id="ARBA00023239"/>
    </source>
</evidence>
<keyword evidence="5 16" id="KW-0812">Transmembrane</keyword>
<reference evidence="19" key="1">
    <citation type="submission" date="2014-03" db="EMBL/GenBank/DDBJ databases">
        <authorList>
            <person name="Aksoy S."/>
            <person name="Warren W."/>
            <person name="Wilson R.K."/>
        </authorList>
    </citation>
    <scope>NUCLEOTIDE SEQUENCE [LARGE SCALE GENOMIC DNA]</scope>
    <source>
        <strain evidence="19">IAEA</strain>
    </source>
</reference>
<organism evidence="18 19">
    <name type="scientific">Glossina pallidipes</name>
    <name type="common">Tsetse fly</name>
    <dbReference type="NCBI Taxonomy" id="7398"/>
    <lineage>
        <taxon>Eukaryota</taxon>
        <taxon>Metazoa</taxon>
        <taxon>Ecdysozoa</taxon>
        <taxon>Arthropoda</taxon>
        <taxon>Hexapoda</taxon>
        <taxon>Insecta</taxon>
        <taxon>Pterygota</taxon>
        <taxon>Neoptera</taxon>
        <taxon>Endopterygota</taxon>
        <taxon>Diptera</taxon>
        <taxon>Brachycera</taxon>
        <taxon>Muscomorpha</taxon>
        <taxon>Hippoboscoidea</taxon>
        <taxon>Glossinidae</taxon>
        <taxon>Glossina</taxon>
    </lineage>
</organism>
<dbReference type="SMART" id="SM00044">
    <property type="entry name" value="CYCc"/>
    <property type="match status" value="2"/>
</dbReference>
<comment type="catalytic activity">
    <reaction evidence="1">
        <text>ATP = 3',5'-cyclic AMP + diphosphate</text>
        <dbReference type="Rhea" id="RHEA:15389"/>
        <dbReference type="ChEBI" id="CHEBI:30616"/>
        <dbReference type="ChEBI" id="CHEBI:33019"/>
        <dbReference type="ChEBI" id="CHEBI:58165"/>
        <dbReference type="EC" id="4.6.1.1"/>
    </reaction>
</comment>
<evidence type="ECO:0000256" key="8">
    <source>
        <dbReference type="ARBA" id="ARBA00022840"/>
    </source>
</evidence>
<dbReference type="GO" id="GO:0035556">
    <property type="term" value="P:intracellular signal transduction"/>
    <property type="evidence" value="ECO:0007669"/>
    <property type="project" value="InterPro"/>
</dbReference>
<evidence type="ECO:0000256" key="2">
    <source>
        <dbReference type="ARBA" id="ARBA00001946"/>
    </source>
</evidence>
<dbReference type="InterPro" id="IPR029787">
    <property type="entry name" value="Nucleotide_cyclase"/>
</dbReference>
<dbReference type="GO" id="GO:0004016">
    <property type="term" value="F:adenylate cyclase activity"/>
    <property type="evidence" value="ECO:0007669"/>
    <property type="project" value="UniProtKB-EC"/>
</dbReference>
<keyword evidence="8" id="KW-0067">ATP-binding</keyword>
<dbReference type="PANTHER" id="PTHR45627:SF23">
    <property type="entry name" value="AT30656P-RELATED"/>
    <property type="match status" value="1"/>
</dbReference>
<evidence type="ECO:0000256" key="14">
    <source>
        <dbReference type="RuleBase" id="RU000405"/>
    </source>
</evidence>
<dbReference type="GO" id="GO:0046872">
    <property type="term" value="F:metal ion binding"/>
    <property type="evidence" value="ECO:0007669"/>
    <property type="project" value="UniProtKB-KW"/>
</dbReference>
<evidence type="ECO:0000259" key="17">
    <source>
        <dbReference type="PROSITE" id="PS50125"/>
    </source>
</evidence>
<keyword evidence="13 14" id="KW-0456">Lyase</keyword>
<dbReference type="GO" id="GO:0005524">
    <property type="term" value="F:ATP binding"/>
    <property type="evidence" value="ECO:0007669"/>
    <property type="project" value="UniProtKB-KW"/>
</dbReference>
<dbReference type="Gene3D" id="3.30.70.1230">
    <property type="entry name" value="Nucleotide cyclase"/>
    <property type="match status" value="2"/>
</dbReference>
<evidence type="ECO:0000256" key="9">
    <source>
        <dbReference type="ARBA" id="ARBA00022842"/>
    </source>
</evidence>
<dbReference type="SUPFAM" id="SSF55073">
    <property type="entry name" value="Nucleotide cyclase"/>
    <property type="match status" value="2"/>
</dbReference>
<dbReference type="EnsemblMetazoa" id="GPAI043425-RA">
    <property type="protein sequence ID" value="GPAI043425-PA"/>
    <property type="gene ID" value="GPAI043425"/>
</dbReference>
<feature type="compositionally biased region" description="Basic and acidic residues" evidence="15">
    <location>
        <begin position="725"/>
        <end position="735"/>
    </location>
</feature>
<feature type="transmembrane region" description="Helical" evidence="16">
    <location>
        <begin position="477"/>
        <end position="497"/>
    </location>
</feature>
<keyword evidence="11" id="KW-0115">cAMP biosynthesis</keyword>
<feature type="transmembrane region" description="Helical" evidence="16">
    <location>
        <begin position="29"/>
        <end position="48"/>
    </location>
</feature>
<evidence type="ECO:0000256" key="12">
    <source>
        <dbReference type="ARBA" id="ARBA00023136"/>
    </source>
</evidence>
<evidence type="ECO:0000256" key="16">
    <source>
        <dbReference type="SAM" id="Phobius"/>
    </source>
</evidence>
<reference evidence="18" key="2">
    <citation type="submission" date="2020-05" db="UniProtKB">
        <authorList>
            <consortium name="EnsemblMetazoa"/>
        </authorList>
    </citation>
    <scope>IDENTIFICATION</scope>
    <source>
        <strain evidence="18">IAEA</strain>
    </source>
</reference>
<evidence type="ECO:0000256" key="11">
    <source>
        <dbReference type="ARBA" id="ARBA00022998"/>
    </source>
</evidence>
<keyword evidence="12 16" id="KW-0472">Membrane</keyword>
<feature type="transmembrane region" description="Helical" evidence="16">
    <location>
        <begin position="84"/>
        <end position="103"/>
    </location>
</feature>
<evidence type="ECO:0000313" key="18">
    <source>
        <dbReference type="EnsemblMetazoa" id="GPAI043425-PA"/>
    </source>
</evidence>
<evidence type="ECO:0000256" key="4">
    <source>
        <dbReference type="ARBA" id="ARBA00012201"/>
    </source>
</evidence>
<sequence length="903" mass="102481">MENPYRQTLISKVKDVLVTLSHYLTFQRTLRPCYAGYVISTVYLFMPLEGFLQPFLLGCSVSLLYAADFAIVTKSAEQSRATDFALLVPDLFFLVGLNMLGIFNRWRREIVTRIVFLTKRQTLEQSLIWQYAKDQEKSLLVSIIPEPIAKTVGQEIKYRIEKAKVGALTEEGGRKLFIESHEDVSILFADLVNFTFLTTQLDVKRLVEILHDLFQRFDKACKTNLQKFNVMRIKFLGDCYYGVSGVPVSHPLHSVCCIELGRSIINNVREVRAINKVDIDMRVGIHSGSLLAGIIGSSKWQYDIWSTDVNIANCLESTGSPGRVHISKATLTLADGYYICEEGTERAKADPTLLKYNITTFLIIEPSWFPDLKAKMNSSAEWQNYLQSKEEASASFHNLETVDANLSEAYQLDYQEVVDRARELMEQEIENLPICKLEPYHLDVSAIKTAEYRAHSAVTESLCLYVALALSWPRIPFLLSLVLTIPLLIVYIIMVFTEFSLVYEASISTNVGASAEFAHIWGLLIICYIHILIARHIIFISKFNYLAASPDVINETKTKINQSIYLHIHISAYIHSNRCQLQEKIDNSNVTNESIRVLLHNILPAHVVQIYLTKRLQNEPFYEQHDYAAVMFATVIHKRTDSMDLRLMNEIICDFDEVLSFYKYPLKVEKIKVINWTYMAACGLSAKGSVLHGSLQSIKSVFVPNRYPRKGTIQRLTTFSLASAEPEKPSLEKMRSKTPSPPESVSSSHYDSDDDDSDSENDRDFHMHKSSVTHKDRVVQVLANFALDFLKVVKSFNESMQKARNFDKPPIELRIGISSGEVMAGVVGSSQAHYDIWGNAVNMAARMDTTGEPGRIQVTEETAEVLRSFDIGCTYRGLTAVKGRGSIPTYFINVDEEFRFQEQ</sequence>
<evidence type="ECO:0000256" key="10">
    <source>
        <dbReference type="ARBA" id="ARBA00022989"/>
    </source>
</evidence>
<dbReference type="VEuPathDB" id="VectorBase:GPAI043425"/>
<keyword evidence="9" id="KW-0460">Magnesium</keyword>
<name>A0A1B0AET2_GLOPL</name>
<dbReference type="FunFam" id="3.30.70.1230:FF:000024">
    <property type="entry name" value="ACXA, isoform A"/>
    <property type="match status" value="1"/>
</dbReference>
<accession>A0A1B0AET2</accession>
<dbReference type="PROSITE" id="PS50125">
    <property type="entry name" value="GUANYLATE_CYCLASE_2"/>
    <property type="match status" value="2"/>
</dbReference>
<evidence type="ECO:0000256" key="5">
    <source>
        <dbReference type="ARBA" id="ARBA00022692"/>
    </source>
</evidence>
<comment type="subcellular location">
    <subcellularLocation>
        <location evidence="3">Membrane</location>
        <topology evidence="3">Multi-pass membrane protein</topology>
    </subcellularLocation>
</comment>
<evidence type="ECO:0000256" key="3">
    <source>
        <dbReference type="ARBA" id="ARBA00004141"/>
    </source>
</evidence>
<keyword evidence="6" id="KW-0479">Metal-binding</keyword>
<evidence type="ECO:0000256" key="15">
    <source>
        <dbReference type="SAM" id="MobiDB-lite"/>
    </source>
</evidence>
<dbReference type="GO" id="GO:0007189">
    <property type="term" value="P:adenylate cyclase-activating G protein-coupled receptor signaling pathway"/>
    <property type="evidence" value="ECO:0007669"/>
    <property type="project" value="TreeGrafter"/>
</dbReference>
<dbReference type="PROSITE" id="PS00452">
    <property type="entry name" value="GUANYLATE_CYCLASE_1"/>
    <property type="match status" value="2"/>
</dbReference>
<comment type="cofactor">
    <cofactor evidence="2">
        <name>Mg(2+)</name>
        <dbReference type="ChEBI" id="CHEBI:18420"/>
    </cofactor>
</comment>
<feature type="region of interest" description="Disordered" evidence="15">
    <location>
        <begin position="723"/>
        <end position="765"/>
    </location>
</feature>
<dbReference type="AlphaFoldDB" id="A0A1B0AET2"/>
<protein>
    <recommendedName>
        <fullName evidence="4">adenylate cyclase</fullName>
        <ecNumber evidence="4">4.6.1.1</ecNumber>
    </recommendedName>
</protein>
<keyword evidence="7" id="KW-0547">Nucleotide-binding</keyword>
<dbReference type="Pfam" id="PF00211">
    <property type="entry name" value="Guanylate_cyc"/>
    <property type="match status" value="2"/>
</dbReference>
<evidence type="ECO:0000313" key="19">
    <source>
        <dbReference type="Proteomes" id="UP000092445"/>
    </source>
</evidence>
<dbReference type="InterPro" id="IPR018297">
    <property type="entry name" value="A/G_cyclase_CS"/>
</dbReference>
<evidence type="ECO:0000256" key="7">
    <source>
        <dbReference type="ARBA" id="ARBA00022741"/>
    </source>
</evidence>
<dbReference type="GO" id="GO:0005886">
    <property type="term" value="C:plasma membrane"/>
    <property type="evidence" value="ECO:0007669"/>
    <property type="project" value="TreeGrafter"/>
</dbReference>
<keyword evidence="10 16" id="KW-1133">Transmembrane helix</keyword>
<dbReference type="PANTHER" id="PTHR45627">
    <property type="entry name" value="ADENYLATE CYCLASE TYPE 1"/>
    <property type="match status" value="1"/>
</dbReference>